<comment type="caution">
    <text evidence="2">The sequence shown here is derived from an EMBL/GenBank/DDBJ whole genome shotgun (WGS) entry which is preliminary data.</text>
</comment>
<keyword evidence="2" id="KW-0503">Monooxygenase</keyword>
<keyword evidence="3" id="KW-1185">Reference proteome</keyword>
<evidence type="ECO:0000313" key="3">
    <source>
        <dbReference type="Proteomes" id="UP000317940"/>
    </source>
</evidence>
<gene>
    <name evidence="2" type="ORF">FHX73_11584</name>
</gene>
<feature type="domain" description="ABM" evidence="1">
    <location>
        <begin position="9"/>
        <end position="98"/>
    </location>
</feature>
<dbReference type="RefSeq" id="WP_170304815.1">
    <property type="nucleotide sequence ID" value="NZ_BAAAMZ010000004.1"/>
</dbReference>
<dbReference type="EMBL" id="VIWT01000001">
    <property type="protein sequence ID" value="TWF96811.1"/>
    <property type="molecule type" value="Genomic_DNA"/>
</dbReference>
<dbReference type="InterPro" id="IPR011008">
    <property type="entry name" value="Dimeric_a/b-barrel"/>
</dbReference>
<name>A0A561UBS5_9ACTN</name>
<dbReference type="GO" id="GO:0004497">
    <property type="term" value="F:monooxygenase activity"/>
    <property type="evidence" value="ECO:0007669"/>
    <property type="project" value="UniProtKB-KW"/>
</dbReference>
<dbReference type="InterPro" id="IPR007138">
    <property type="entry name" value="ABM_dom"/>
</dbReference>
<protein>
    <submittedName>
        <fullName evidence="2">Antibiotic biosynthesis monooxygenase</fullName>
    </submittedName>
</protein>
<dbReference type="PROSITE" id="PS51725">
    <property type="entry name" value="ABM"/>
    <property type="match status" value="1"/>
</dbReference>
<dbReference type="AlphaFoldDB" id="A0A561UBS5"/>
<organism evidence="2 3">
    <name type="scientific">Kitasatospora viridis</name>
    <dbReference type="NCBI Taxonomy" id="281105"/>
    <lineage>
        <taxon>Bacteria</taxon>
        <taxon>Bacillati</taxon>
        <taxon>Actinomycetota</taxon>
        <taxon>Actinomycetes</taxon>
        <taxon>Kitasatosporales</taxon>
        <taxon>Streptomycetaceae</taxon>
        <taxon>Kitasatospora</taxon>
    </lineage>
</organism>
<proteinExistence type="predicted"/>
<dbReference type="Proteomes" id="UP000317940">
    <property type="component" value="Unassembled WGS sequence"/>
</dbReference>
<accession>A0A561UBS5</accession>
<dbReference type="Pfam" id="PF03992">
    <property type="entry name" value="ABM"/>
    <property type="match status" value="1"/>
</dbReference>
<reference evidence="2 3" key="1">
    <citation type="submission" date="2019-06" db="EMBL/GenBank/DDBJ databases">
        <title>Sequencing the genomes of 1000 actinobacteria strains.</title>
        <authorList>
            <person name="Klenk H.-P."/>
        </authorList>
    </citation>
    <scope>NUCLEOTIDE SEQUENCE [LARGE SCALE GENOMIC DNA]</scope>
    <source>
        <strain evidence="2 3">DSM 44826</strain>
    </source>
</reference>
<dbReference type="SUPFAM" id="SSF54909">
    <property type="entry name" value="Dimeric alpha+beta barrel"/>
    <property type="match status" value="1"/>
</dbReference>
<sequence length="101" mass="11158">MQFAENEDLLVVIVLTVRPGRQQELVDALRAAGDPATVPGLRSVTLLRSEDGTRVVNQLRWADRQAYLAARDHPLVAGARAAVQPLIERADTDLYRTVSPR</sequence>
<keyword evidence="2" id="KW-0560">Oxidoreductase</keyword>
<dbReference type="Gene3D" id="3.30.70.100">
    <property type="match status" value="1"/>
</dbReference>
<evidence type="ECO:0000313" key="2">
    <source>
        <dbReference type="EMBL" id="TWF96811.1"/>
    </source>
</evidence>
<evidence type="ECO:0000259" key="1">
    <source>
        <dbReference type="PROSITE" id="PS51725"/>
    </source>
</evidence>